<dbReference type="Gene3D" id="2.40.128.110">
    <property type="entry name" value="Lipid/polyisoprenoid-binding, YceI-like"/>
    <property type="match status" value="1"/>
</dbReference>
<dbReference type="SUPFAM" id="SSF101874">
    <property type="entry name" value="YceI-like"/>
    <property type="match status" value="1"/>
</dbReference>
<feature type="compositionally biased region" description="Basic and acidic residues" evidence="1">
    <location>
        <begin position="26"/>
        <end position="40"/>
    </location>
</feature>
<evidence type="ECO:0000313" key="4">
    <source>
        <dbReference type="EMBL" id="QWG08080.1"/>
    </source>
</evidence>
<dbReference type="InterPro" id="IPR007372">
    <property type="entry name" value="Lipid/polyisoprenoid-bd_YceI"/>
</dbReference>
<dbReference type="EMBL" id="CP076128">
    <property type="protein sequence ID" value="QWG08080.1"/>
    <property type="molecule type" value="Genomic_DNA"/>
</dbReference>
<feature type="signal peptide" evidence="2">
    <location>
        <begin position="1"/>
        <end position="17"/>
    </location>
</feature>
<dbReference type="Pfam" id="PF04264">
    <property type="entry name" value="YceI"/>
    <property type="match status" value="1"/>
</dbReference>
<dbReference type="RefSeq" id="WP_144075460.1">
    <property type="nucleotide sequence ID" value="NZ_CP076128.1"/>
</dbReference>
<evidence type="ECO:0000256" key="2">
    <source>
        <dbReference type="SAM" id="SignalP"/>
    </source>
</evidence>
<sequence length="216" mass="23141">MKNILNNVICVALMAIAASCGTPSNKSEKSSSTKTEAKETHAHHHYSYDPAATVVSFTAFKTTDKVGVNGKFEKFDVKTQATEVENAIDILNGLSFSIPVNSVETNDKGRNGKIVKYFFGTLANTADITGVVKSVNAGKALVAITMNGITKDVELTAKADKNIVVLKGAIDVVNWNGMDAINALNKICYDLHKGADGKSKLWSDVDLFIKAKLATK</sequence>
<dbReference type="PROSITE" id="PS51257">
    <property type="entry name" value="PROKAR_LIPOPROTEIN"/>
    <property type="match status" value="1"/>
</dbReference>
<gene>
    <name evidence="4" type="ORF">KM029_03850</name>
</gene>
<evidence type="ECO:0000256" key="1">
    <source>
        <dbReference type="SAM" id="MobiDB-lite"/>
    </source>
</evidence>
<evidence type="ECO:0000313" key="5">
    <source>
        <dbReference type="Proteomes" id="UP000682802"/>
    </source>
</evidence>
<protein>
    <submittedName>
        <fullName evidence="4">YceI family protein</fullName>
    </submittedName>
</protein>
<proteinExistence type="predicted"/>
<dbReference type="Proteomes" id="UP000682802">
    <property type="component" value="Chromosome 1"/>
</dbReference>
<feature type="domain" description="Lipid/polyisoprenoid-binding YceI-like" evidence="3">
    <location>
        <begin position="46"/>
        <end position="181"/>
    </location>
</feature>
<evidence type="ECO:0000259" key="3">
    <source>
        <dbReference type="Pfam" id="PF04264"/>
    </source>
</evidence>
<organism evidence="4 5">
    <name type="scientific">Flammeovirga kamogawensis</name>
    <dbReference type="NCBI Taxonomy" id="373891"/>
    <lineage>
        <taxon>Bacteria</taxon>
        <taxon>Pseudomonadati</taxon>
        <taxon>Bacteroidota</taxon>
        <taxon>Cytophagia</taxon>
        <taxon>Cytophagales</taxon>
        <taxon>Flammeovirgaceae</taxon>
        <taxon>Flammeovirga</taxon>
    </lineage>
</organism>
<name>A0ABX8GWV1_9BACT</name>
<feature type="chain" id="PRO_5045462989" evidence="2">
    <location>
        <begin position="18"/>
        <end position="216"/>
    </location>
</feature>
<reference evidence="4 5" key="1">
    <citation type="submission" date="2021-05" db="EMBL/GenBank/DDBJ databases">
        <title>Comparative genomic studies on the polysaccharide-degrading batcterial strains of the Flammeovirga genus.</title>
        <authorList>
            <person name="Zewei F."/>
            <person name="Zheng Z."/>
            <person name="Yu L."/>
            <person name="Ruyue G."/>
            <person name="Yanhong M."/>
            <person name="Yuanyuan C."/>
            <person name="Jingyan G."/>
            <person name="Wenjun H."/>
        </authorList>
    </citation>
    <scope>NUCLEOTIDE SEQUENCE [LARGE SCALE GENOMIC DNA]</scope>
    <source>
        <strain evidence="4 5">YS10</strain>
    </source>
</reference>
<accession>A0ABX8GWV1</accession>
<feature type="region of interest" description="Disordered" evidence="1">
    <location>
        <begin position="21"/>
        <end position="44"/>
    </location>
</feature>
<dbReference type="InterPro" id="IPR036761">
    <property type="entry name" value="TTHA0802/YceI-like_sf"/>
</dbReference>
<keyword evidence="5" id="KW-1185">Reference proteome</keyword>
<keyword evidence="2" id="KW-0732">Signal</keyword>